<evidence type="ECO:0000256" key="1">
    <source>
        <dbReference type="ARBA" id="ARBA00004123"/>
    </source>
</evidence>
<reference evidence="8" key="1">
    <citation type="submission" date="2021-01" db="EMBL/GenBank/DDBJ databases">
        <authorList>
            <person name="Corre E."/>
            <person name="Pelletier E."/>
            <person name="Niang G."/>
            <person name="Scheremetjew M."/>
            <person name="Finn R."/>
            <person name="Kale V."/>
            <person name="Holt S."/>
            <person name="Cochrane G."/>
            <person name="Meng A."/>
            <person name="Brown T."/>
            <person name="Cohen L."/>
        </authorList>
    </citation>
    <scope>NUCLEOTIDE SEQUENCE</scope>
    <source>
        <strain evidence="8">GSO104</strain>
    </source>
</reference>
<keyword evidence="2" id="KW-0238">DNA-binding</keyword>
<evidence type="ECO:0000259" key="7">
    <source>
        <dbReference type="SMART" id="SM00415"/>
    </source>
</evidence>
<evidence type="ECO:0000256" key="3">
    <source>
        <dbReference type="ARBA" id="ARBA00023242"/>
    </source>
</evidence>
<dbReference type="Gene3D" id="1.10.10.10">
    <property type="entry name" value="Winged helix-like DNA-binding domain superfamily/Winged helix DNA-binding domain"/>
    <property type="match status" value="1"/>
</dbReference>
<keyword evidence="5" id="KW-0175">Coiled coil</keyword>
<dbReference type="GO" id="GO:0005634">
    <property type="term" value="C:nucleus"/>
    <property type="evidence" value="ECO:0007669"/>
    <property type="project" value="UniProtKB-SubCell"/>
</dbReference>
<feature type="region of interest" description="Disordered" evidence="6">
    <location>
        <begin position="1"/>
        <end position="41"/>
    </location>
</feature>
<evidence type="ECO:0000256" key="5">
    <source>
        <dbReference type="SAM" id="Coils"/>
    </source>
</evidence>
<name>A0A7S4T8Y3_9STRA</name>
<sequence length="368" mass="42541">MSMDEDINEQEKRAYSPLRVESDGKTRSVTPPRGESSHIGGYKSIPYANDNFAIKTYKLIETINNDDPDVATWTEKEDGFVIKDKTKFIKKYYPIVFGKTTKYESFVRQLNTYQFGKDKTTSDQDTDVYVHKDDKFHRNDPCLLVGIKAKRKEQGDNVAARKEMRIKQGTPALLESIENEIIGLKHNEMAEQKNTGQKIFFGISHVSNRVEVISNRIEVIEKLLQKEIVGHKSDDPPAKKQKCGNPNEVVMTGDASHCSTLPCFKYVDTSRPILPDDFSVDISFSCSDFDWQEVQCSTDPDDKDKSVMVRLLRRIELNQLRMEQKMNQMDQKMDQKMNQMDQKLDQQMNRMNQKIDFLIRHLTSDSNK</sequence>
<dbReference type="SUPFAM" id="SSF46785">
    <property type="entry name" value="Winged helix' DNA-binding domain"/>
    <property type="match status" value="1"/>
</dbReference>
<dbReference type="EMBL" id="HBNS01060455">
    <property type="protein sequence ID" value="CAE4667459.1"/>
    <property type="molecule type" value="Transcribed_RNA"/>
</dbReference>
<dbReference type="PANTHER" id="PTHR10015">
    <property type="entry name" value="HEAT SHOCK TRANSCRIPTION FACTOR"/>
    <property type="match status" value="1"/>
</dbReference>
<dbReference type="InterPro" id="IPR000232">
    <property type="entry name" value="HSF_DNA-bd"/>
</dbReference>
<protein>
    <recommendedName>
        <fullName evidence="7">HSF-type DNA-binding domain-containing protein</fullName>
    </recommendedName>
</protein>
<gene>
    <name evidence="8" type="ORF">DBRI00130_LOCUS43528</name>
</gene>
<comment type="similarity">
    <text evidence="4">Belongs to the HSF family.</text>
</comment>
<evidence type="ECO:0000256" key="4">
    <source>
        <dbReference type="RuleBase" id="RU004020"/>
    </source>
</evidence>
<dbReference type="SMART" id="SM00415">
    <property type="entry name" value="HSF"/>
    <property type="match status" value="1"/>
</dbReference>
<feature type="domain" description="HSF-type DNA-binding" evidence="7">
    <location>
        <begin position="48"/>
        <end position="150"/>
    </location>
</feature>
<dbReference type="GO" id="GO:0003700">
    <property type="term" value="F:DNA-binding transcription factor activity"/>
    <property type="evidence" value="ECO:0007669"/>
    <property type="project" value="InterPro"/>
</dbReference>
<accession>A0A7S4T8Y3</accession>
<proteinExistence type="inferred from homology"/>
<organism evidence="8">
    <name type="scientific">Ditylum brightwellii</name>
    <dbReference type="NCBI Taxonomy" id="49249"/>
    <lineage>
        <taxon>Eukaryota</taxon>
        <taxon>Sar</taxon>
        <taxon>Stramenopiles</taxon>
        <taxon>Ochrophyta</taxon>
        <taxon>Bacillariophyta</taxon>
        <taxon>Mediophyceae</taxon>
        <taxon>Lithodesmiophycidae</taxon>
        <taxon>Lithodesmiales</taxon>
        <taxon>Lithodesmiaceae</taxon>
        <taxon>Ditylum</taxon>
    </lineage>
</organism>
<dbReference type="Pfam" id="PF00447">
    <property type="entry name" value="HSF_DNA-bind"/>
    <property type="match status" value="1"/>
</dbReference>
<evidence type="ECO:0000256" key="2">
    <source>
        <dbReference type="ARBA" id="ARBA00023125"/>
    </source>
</evidence>
<feature type="compositionally biased region" description="Basic and acidic residues" evidence="6">
    <location>
        <begin position="9"/>
        <end position="26"/>
    </location>
</feature>
<comment type="subcellular location">
    <subcellularLocation>
        <location evidence="1">Nucleus</location>
    </subcellularLocation>
</comment>
<feature type="coiled-coil region" evidence="5">
    <location>
        <begin position="312"/>
        <end position="346"/>
    </location>
</feature>
<keyword evidence="3" id="KW-0539">Nucleus</keyword>
<dbReference type="GO" id="GO:0043565">
    <property type="term" value="F:sequence-specific DNA binding"/>
    <property type="evidence" value="ECO:0007669"/>
    <property type="project" value="InterPro"/>
</dbReference>
<dbReference type="AlphaFoldDB" id="A0A7S4T8Y3"/>
<dbReference type="PANTHER" id="PTHR10015:SF206">
    <property type="entry name" value="HSF-TYPE DNA-BINDING DOMAIN-CONTAINING PROTEIN"/>
    <property type="match status" value="1"/>
</dbReference>
<dbReference type="InterPro" id="IPR036388">
    <property type="entry name" value="WH-like_DNA-bd_sf"/>
</dbReference>
<evidence type="ECO:0000313" key="8">
    <source>
        <dbReference type="EMBL" id="CAE4667459.1"/>
    </source>
</evidence>
<evidence type="ECO:0000256" key="6">
    <source>
        <dbReference type="SAM" id="MobiDB-lite"/>
    </source>
</evidence>
<dbReference type="InterPro" id="IPR036390">
    <property type="entry name" value="WH_DNA-bd_sf"/>
</dbReference>